<dbReference type="SUPFAM" id="SSF55961">
    <property type="entry name" value="Bet v1-like"/>
    <property type="match status" value="1"/>
</dbReference>
<dbReference type="PANTHER" id="PTHR36166">
    <property type="entry name" value="CHROMOSOME 9, WHOLE GENOME SHOTGUN SEQUENCE"/>
    <property type="match status" value="1"/>
</dbReference>
<dbReference type="Proteomes" id="UP000198531">
    <property type="component" value="Unassembled WGS sequence"/>
</dbReference>
<protein>
    <recommendedName>
        <fullName evidence="4">Polyketide cyclase / dehydrase and lipid transport</fullName>
    </recommendedName>
</protein>
<dbReference type="PANTHER" id="PTHR36166:SF1">
    <property type="entry name" value="SRPBCC DOMAIN-CONTAINING PROTEIN"/>
    <property type="match status" value="1"/>
</dbReference>
<sequence length="159" mass="17595">MREIRTAIDIDATPERVWEVLTDFEDYGAWNPFARITGQPNVGARPHVRLTPPNGRGMSFRPRVTAADPNREFRWRGHLFVPGLFDGDHRFELEPLDGGAGTRFVHSEAFTGVLAGLLFRFVGDDTEAGFVAMNEALKRRAEEASAETGADPAPNLSAE</sequence>
<organism evidence="2 3">
    <name type="scientific">Halogeometricum rufum</name>
    <dbReference type="NCBI Taxonomy" id="553469"/>
    <lineage>
        <taxon>Archaea</taxon>
        <taxon>Methanobacteriati</taxon>
        <taxon>Methanobacteriota</taxon>
        <taxon>Stenosarchaea group</taxon>
        <taxon>Halobacteria</taxon>
        <taxon>Halobacteriales</taxon>
        <taxon>Haloferacaceae</taxon>
        <taxon>Halogeometricum</taxon>
    </lineage>
</organism>
<dbReference type="STRING" id="553469.SAMN04487947_0322"/>
<evidence type="ECO:0000313" key="3">
    <source>
        <dbReference type="Proteomes" id="UP000198531"/>
    </source>
</evidence>
<dbReference type="Pfam" id="PF10604">
    <property type="entry name" value="Polyketide_cyc2"/>
    <property type="match status" value="1"/>
</dbReference>
<dbReference type="RefSeq" id="WP_089803991.1">
    <property type="nucleotide sequence ID" value="NZ_FOYT01000001.1"/>
</dbReference>
<dbReference type="InterPro" id="IPR019587">
    <property type="entry name" value="Polyketide_cyclase/dehydratase"/>
</dbReference>
<keyword evidence="3" id="KW-1185">Reference proteome</keyword>
<feature type="region of interest" description="Disordered" evidence="1">
    <location>
        <begin position="140"/>
        <end position="159"/>
    </location>
</feature>
<dbReference type="AlphaFoldDB" id="A0A1I6FZY5"/>
<evidence type="ECO:0000256" key="1">
    <source>
        <dbReference type="SAM" id="MobiDB-lite"/>
    </source>
</evidence>
<accession>A0A1I6FZY5</accession>
<evidence type="ECO:0000313" key="2">
    <source>
        <dbReference type="EMBL" id="SFR35460.1"/>
    </source>
</evidence>
<reference evidence="3" key="1">
    <citation type="submission" date="2016-10" db="EMBL/GenBank/DDBJ databases">
        <authorList>
            <person name="Varghese N."/>
            <person name="Submissions S."/>
        </authorList>
    </citation>
    <scope>NUCLEOTIDE SEQUENCE [LARGE SCALE GENOMIC DNA]</scope>
    <source>
        <strain evidence="3">CGMCC 1.7736</strain>
    </source>
</reference>
<name>A0A1I6FZY5_9EURY</name>
<gene>
    <name evidence="2" type="ORF">SAMN04487947_0322</name>
</gene>
<evidence type="ECO:0008006" key="4">
    <source>
        <dbReference type="Google" id="ProtNLM"/>
    </source>
</evidence>
<dbReference type="Gene3D" id="3.30.530.20">
    <property type="match status" value="1"/>
</dbReference>
<proteinExistence type="predicted"/>
<dbReference type="EMBL" id="FOYT01000001">
    <property type="protein sequence ID" value="SFR35460.1"/>
    <property type="molecule type" value="Genomic_DNA"/>
</dbReference>
<dbReference type="InterPro" id="IPR023393">
    <property type="entry name" value="START-like_dom_sf"/>
</dbReference>
<dbReference type="CDD" id="cd07822">
    <property type="entry name" value="SRPBCC_4"/>
    <property type="match status" value="1"/>
</dbReference>
<dbReference type="OrthoDB" id="66844at2157"/>